<evidence type="ECO:0000256" key="2">
    <source>
        <dbReference type="ARBA" id="ARBA00022801"/>
    </source>
</evidence>
<feature type="domain" description="Helicase ATP-binding" evidence="7">
    <location>
        <begin position="438"/>
        <end position="624"/>
    </location>
</feature>
<comment type="caution">
    <text evidence="10">The sequence shown here is derived from an EMBL/GenBank/DDBJ whole genome shotgun (WGS) entry which is preliminary data.</text>
</comment>
<feature type="short sequence motif" description="Q motif" evidence="5">
    <location>
        <begin position="405"/>
        <end position="433"/>
    </location>
</feature>
<dbReference type="InterPro" id="IPR001650">
    <property type="entry name" value="Helicase_C-like"/>
</dbReference>
<dbReference type="PANTHER" id="PTHR47960">
    <property type="entry name" value="DEAD-BOX ATP-DEPENDENT RNA HELICASE 50"/>
    <property type="match status" value="1"/>
</dbReference>
<feature type="compositionally biased region" description="Polar residues" evidence="6">
    <location>
        <begin position="155"/>
        <end position="172"/>
    </location>
</feature>
<feature type="compositionally biased region" description="Basic and acidic residues" evidence="6">
    <location>
        <begin position="139"/>
        <end position="154"/>
    </location>
</feature>
<dbReference type="Pfam" id="PF00271">
    <property type="entry name" value="Helicase_C"/>
    <property type="match status" value="1"/>
</dbReference>
<evidence type="ECO:0000313" key="11">
    <source>
        <dbReference type="Proteomes" id="UP001438707"/>
    </source>
</evidence>
<dbReference type="Proteomes" id="UP001438707">
    <property type="component" value="Unassembled WGS sequence"/>
</dbReference>
<dbReference type="Gene3D" id="3.40.50.300">
    <property type="entry name" value="P-loop containing nucleotide triphosphate hydrolases"/>
    <property type="match status" value="2"/>
</dbReference>
<dbReference type="SMART" id="SM00490">
    <property type="entry name" value="HELICc"/>
    <property type="match status" value="1"/>
</dbReference>
<feature type="region of interest" description="Disordered" evidence="6">
    <location>
        <begin position="56"/>
        <end position="395"/>
    </location>
</feature>
<evidence type="ECO:0000256" key="1">
    <source>
        <dbReference type="ARBA" id="ARBA00022741"/>
    </source>
</evidence>
<evidence type="ECO:0000259" key="9">
    <source>
        <dbReference type="PROSITE" id="PS51195"/>
    </source>
</evidence>
<accession>A0AAW1S3G7</accession>
<dbReference type="CDD" id="cd00268">
    <property type="entry name" value="DEADc"/>
    <property type="match status" value="1"/>
</dbReference>
<keyword evidence="4" id="KW-0067">ATP-binding</keyword>
<dbReference type="CDD" id="cd18787">
    <property type="entry name" value="SF2_C_DEAD"/>
    <property type="match status" value="1"/>
</dbReference>
<feature type="compositionally biased region" description="Polar residues" evidence="6">
    <location>
        <begin position="124"/>
        <end position="138"/>
    </location>
</feature>
<dbReference type="GO" id="GO:0003676">
    <property type="term" value="F:nucleic acid binding"/>
    <property type="evidence" value="ECO:0007669"/>
    <property type="project" value="InterPro"/>
</dbReference>
<feature type="compositionally biased region" description="Basic and acidic residues" evidence="6">
    <location>
        <begin position="344"/>
        <end position="380"/>
    </location>
</feature>
<feature type="compositionally biased region" description="Low complexity" evidence="6">
    <location>
        <begin position="98"/>
        <end position="116"/>
    </location>
</feature>
<feature type="domain" description="DEAD-box RNA helicase Q" evidence="9">
    <location>
        <begin position="405"/>
        <end position="433"/>
    </location>
</feature>
<name>A0AAW1S3G7_9CHLO</name>
<gene>
    <name evidence="10" type="ORF">WJX74_008827</name>
</gene>
<keyword evidence="11" id="KW-1185">Reference proteome</keyword>
<dbReference type="InterPro" id="IPR014014">
    <property type="entry name" value="RNA_helicase_DEAD_Q_motif"/>
</dbReference>
<keyword evidence="3" id="KW-0347">Helicase</keyword>
<feature type="compositionally biased region" description="Basic and acidic residues" evidence="6">
    <location>
        <begin position="208"/>
        <end position="221"/>
    </location>
</feature>
<dbReference type="InterPro" id="IPR011545">
    <property type="entry name" value="DEAD/DEAH_box_helicase_dom"/>
</dbReference>
<dbReference type="InterPro" id="IPR014001">
    <property type="entry name" value="Helicase_ATP-bd"/>
</dbReference>
<dbReference type="PROSITE" id="PS51192">
    <property type="entry name" value="HELICASE_ATP_BIND_1"/>
    <property type="match status" value="1"/>
</dbReference>
<dbReference type="SUPFAM" id="SSF52540">
    <property type="entry name" value="P-loop containing nucleoside triphosphate hydrolases"/>
    <property type="match status" value="1"/>
</dbReference>
<dbReference type="GO" id="GO:0016787">
    <property type="term" value="F:hydrolase activity"/>
    <property type="evidence" value="ECO:0007669"/>
    <property type="project" value="UniProtKB-KW"/>
</dbReference>
<dbReference type="InterPro" id="IPR027417">
    <property type="entry name" value="P-loop_NTPase"/>
</dbReference>
<organism evidence="10 11">
    <name type="scientific">Apatococcus lobatus</name>
    <dbReference type="NCBI Taxonomy" id="904363"/>
    <lineage>
        <taxon>Eukaryota</taxon>
        <taxon>Viridiplantae</taxon>
        <taxon>Chlorophyta</taxon>
        <taxon>core chlorophytes</taxon>
        <taxon>Trebouxiophyceae</taxon>
        <taxon>Chlorellales</taxon>
        <taxon>Chlorellaceae</taxon>
        <taxon>Apatococcus</taxon>
    </lineage>
</organism>
<protein>
    <recommendedName>
        <fullName evidence="12">RNA helicase</fullName>
    </recommendedName>
</protein>
<evidence type="ECO:0008006" key="12">
    <source>
        <dbReference type="Google" id="ProtNLM"/>
    </source>
</evidence>
<dbReference type="AlphaFoldDB" id="A0AAW1S3G7"/>
<keyword evidence="2" id="KW-0378">Hydrolase</keyword>
<feature type="compositionally biased region" description="Basic and acidic residues" evidence="6">
    <location>
        <begin position="64"/>
        <end position="74"/>
    </location>
</feature>
<dbReference type="PROSITE" id="PS51194">
    <property type="entry name" value="HELICASE_CTER"/>
    <property type="match status" value="1"/>
</dbReference>
<dbReference type="GO" id="GO:0005524">
    <property type="term" value="F:ATP binding"/>
    <property type="evidence" value="ECO:0007669"/>
    <property type="project" value="UniProtKB-KW"/>
</dbReference>
<dbReference type="Pfam" id="PF00270">
    <property type="entry name" value="DEAD"/>
    <property type="match status" value="1"/>
</dbReference>
<dbReference type="InterPro" id="IPR044742">
    <property type="entry name" value="DEAD/DEAH_RhlB"/>
</dbReference>
<dbReference type="PROSITE" id="PS51195">
    <property type="entry name" value="Q_MOTIF"/>
    <property type="match status" value="1"/>
</dbReference>
<sequence length="815" mass="89322">MQQLNLQTLWPALLDHCHALQERPQLQQQPVFQAVTHKAASAKPITRCHARRKAAWNGQAARPAELEVISREPPEQATAKPSAASPQPDEVGNDTSMQQPRQRQQQQHQNVHHQQQSDARSKSRNQNIPKSSLTSLDQQDGRHSSNRTNHERQSSRSVQNFSSRGNTSQHQWKGSEDAVAGPSSSGSSADAFWDDGPSIRSSAQQHAPADESIRQHTDSQTRRGKPTGGGNDSGRSMPYHSQDHSHLRNSRATQSEPSEARVDSDNVDFSDESPSMRPMYQRHPGQGGRQNANSQWSRDRVSGRGSSEQPPLQSQRRSLQGGRTYSEGRSEQSEDGGLRGGRAAQEERPSKWVKGERVRDWASDGERAPRRREGGADRRAPQNGQQAQGGQRGRSNLRQSFFGEESFEQMGASPESIAALADLGITRPSHIQVEAYRALLRSKAQHVLLADQAGSGKTLAYLMPILQQIRAAEKAAKQQISTPKQPKAVIIAPTTELCVQILGLAKAIAQTMPFRSVAATGGRPLKTQREALAQGTDVLIGTPGRLRELLNKGDLSLDSCRTIVLDEADLLLGSAGSTEGMFAEQVAPLQAAAPVSSRFVLVTATLPTHTFEQLQQDFPGITAAIGPNLHRTSLGAAIQLVDCSGGDAINEDTGIARKTDALQQLLDERSDTRTLVFCNKIENCRRAENALKRWQPKAGDRVKVLPYHKAVSAEQQRSNLLAFMAGSENQQRIVLIATDRFSRGIDTSHVGHVVLFDFPRDPSEYIRRVGRTARGAAGTGQSSILVLGRQVQLAQQIVERNNNGMRVHRAPQLED</sequence>
<feature type="domain" description="Helicase C-terminal" evidence="8">
    <location>
        <begin position="661"/>
        <end position="815"/>
    </location>
</feature>
<evidence type="ECO:0000259" key="7">
    <source>
        <dbReference type="PROSITE" id="PS51192"/>
    </source>
</evidence>
<evidence type="ECO:0000256" key="5">
    <source>
        <dbReference type="PROSITE-ProRule" id="PRU00552"/>
    </source>
</evidence>
<evidence type="ECO:0000256" key="6">
    <source>
        <dbReference type="SAM" id="MobiDB-lite"/>
    </source>
</evidence>
<reference evidence="10 11" key="1">
    <citation type="journal article" date="2024" name="Nat. Commun.">
        <title>Phylogenomics reveals the evolutionary origins of lichenization in chlorophyte algae.</title>
        <authorList>
            <person name="Puginier C."/>
            <person name="Libourel C."/>
            <person name="Otte J."/>
            <person name="Skaloud P."/>
            <person name="Haon M."/>
            <person name="Grisel S."/>
            <person name="Petersen M."/>
            <person name="Berrin J.G."/>
            <person name="Delaux P.M."/>
            <person name="Dal Grande F."/>
            <person name="Keller J."/>
        </authorList>
    </citation>
    <scope>NUCLEOTIDE SEQUENCE [LARGE SCALE GENOMIC DNA]</scope>
    <source>
        <strain evidence="10 11">SAG 2145</strain>
    </source>
</reference>
<proteinExistence type="predicted"/>
<evidence type="ECO:0000313" key="10">
    <source>
        <dbReference type="EMBL" id="KAK9840380.1"/>
    </source>
</evidence>
<feature type="compositionally biased region" description="Low complexity" evidence="6">
    <location>
        <begin position="177"/>
        <end position="196"/>
    </location>
</feature>
<evidence type="ECO:0000256" key="4">
    <source>
        <dbReference type="ARBA" id="ARBA00022840"/>
    </source>
</evidence>
<dbReference type="GO" id="GO:0003724">
    <property type="term" value="F:RNA helicase activity"/>
    <property type="evidence" value="ECO:0007669"/>
    <property type="project" value="InterPro"/>
</dbReference>
<dbReference type="SMART" id="SM00487">
    <property type="entry name" value="DEXDc"/>
    <property type="match status" value="1"/>
</dbReference>
<feature type="compositionally biased region" description="Polar residues" evidence="6">
    <location>
        <begin position="304"/>
        <end position="323"/>
    </location>
</feature>
<evidence type="ECO:0000259" key="8">
    <source>
        <dbReference type="PROSITE" id="PS51194"/>
    </source>
</evidence>
<keyword evidence="1" id="KW-0547">Nucleotide-binding</keyword>
<evidence type="ECO:0000256" key="3">
    <source>
        <dbReference type="ARBA" id="ARBA00022806"/>
    </source>
</evidence>
<dbReference type="EMBL" id="JALJOS010000004">
    <property type="protein sequence ID" value="KAK9840380.1"/>
    <property type="molecule type" value="Genomic_DNA"/>
</dbReference>